<evidence type="ECO:0000256" key="5">
    <source>
        <dbReference type="ARBA" id="ARBA00022801"/>
    </source>
</evidence>
<evidence type="ECO:0000313" key="9">
    <source>
        <dbReference type="EMBL" id="SFR79933.1"/>
    </source>
</evidence>
<dbReference type="Pfam" id="PF00293">
    <property type="entry name" value="NUDIX"/>
    <property type="match status" value="1"/>
</dbReference>
<evidence type="ECO:0000256" key="2">
    <source>
        <dbReference type="ARBA" id="ARBA00001946"/>
    </source>
</evidence>
<dbReference type="InterPro" id="IPR020084">
    <property type="entry name" value="NUDIX_hydrolase_CS"/>
</dbReference>
<evidence type="ECO:0000256" key="1">
    <source>
        <dbReference type="ARBA" id="ARBA00000847"/>
    </source>
</evidence>
<dbReference type="Proteomes" id="UP000198824">
    <property type="component" value="Unassembled WGS sequence"/>
</dbReference>
<dbReference type="RefSeq" id="WP_093310186.1">
    <property type="nucleotide sequence ID" value="NZ_FOZG01000001.1"/>
</dbReference>
<accession>A0A1I6JLT6</accession>
<evidence type="ECO:0000256" key="4">
    <source>
        <dbReference type="ARBA" id="ARBA00016377"/>
    </source>
</evidence>
<keyword evidence="10" id="KW-1185">Reference proteome</keyword>
<dbReference type="CDD" id="cd03424">
    <property type="entry name" value="NUDIX_ADPRase_Nudt5_UGPPase_Nudt14"/>
    <property type="match status" value="1"/>
</dbReference>
<dbReference type="PROSITE" id="PS00893">
    <property type="entry name" value="NUDIX_BOX"/>
    <property type="match status" value="1"/>
</dbReference>
<dbReference type="InterPro" id="IPR015797">
    <property type="entry name" value="NUDIX_hydrolase-like_dom_sf"/>
</dbReference>
<feature type="domain" description="Nudix hydrolase" evidence="8">
    <location>
        <begin position="30"/>
        <end position="168"/>
    </location>
</feature>
<organism evidence="9 10">
    <name type="scientific">Sphingomonas jatrophae</name>
    <dbReference type="NCBI Taxonomy" id="1166337"/>
    <lineage>
        <taxon>Bacteria</taxon>
        <taxon>Pseudomonadati</taxon>
        <taxon>Pseudomonadota</taxon>
        <taxon>Alphaproteobacteria</taxon>
        <taxon>Sphingomonadales</taxon>
        <taxon>Sphingomonadaceae</taxon>
        <taxon>Sphingomonas</taxon>
    </lineage>
</organism>
<sequence length="180" mass="19554">MSHEPDTPEEEMWRGRFIVAKRRGKWEYVGRTRGVHAAVILAVHDGHVLLVEQYRVPLQAMCLELPAGLVGDEEEGEAIEIAAARELEEETGYRPASVRILQRFASSPGMVSEEFSLVRADGLEKVGDGGGVAGEDIVVHRVPLADVRTFVEAKAAAGVKLDVKLLLLLAADYLRGGAEA</sequence>
<gene>
    <name evidence="9" type="ORF">SAMN05192580_0494</name>
</gene>
<dbReference type="PANTHER" id="PTHR11839:SF18">
    <property type="entry name" value="NUDIX HYDROLASE DOMAIN-CONTAINING PROTEIN"/>
    <property type="match status" value="1"/>
</dbReference>
<protein>
    <recommendedName>
        <fullName evidence="4">GDP-mannose pyrophosphatase</fullName>
    </recommendedName>
    <alternativeName>
        <fullName evidence="6">GDP-mannose hydrolase</fullName>
    </alternativeName>
    <alternativeName>
        <fullName evidence="7">GDPMK</fullName>
    </alternativeName>
</protein>
<evidence type="ECO:0000313" key="10">
    <source>
        <dbReference type="Proteomes" id="UP000198824"/>
    </source>
</evidence>
<dbReference type="GO" id="GO:0006753">
    <property type="term" value="P:nucleoside phosphate metabolic process"/>
    <property type="evidence" value="ECO:0007669"/>
    <property type="project" value="TreeGrafter"/>
</dbReference>
<reference evidence="9 10" key="1">
    <citation type="submission" date="2016-10" db="EMBL/GenBank/DDBJ databases">
        <authorList>
            <person name="de Groot N.N."/>
        </authorList>
    </citation>
    <scope>NUCLEOTIDE SEQUENCE [LARGE SCALE GENOMIC DNA]</scope>
    <source>
        <strain evidence="9 10">S5-249</strain>
    </source>
</reference>
<name>A0A1I6JLT6_9SPHN</name>
<dbReference type="STRING" id="1166337.SAMN05192580_0494"/>
<dbReference type="SUPFAM" id="SSF55811">
    <property type="entry name" value="Nudix"/>
    <property type="match status" value="1"/>
</dbReference>
<dbReference type="Gene3D" id="3.90.79.10">
    <property type="entry name" value="Nucleoside Triphosphate Pyrophosphohydrolase"/>
    <property type="match status" value="1"/>
</dbReference>
<dbReference type="GO" id="GO:0019693">
    <property type="term" value="P:ribose phosphate metabolic process"/>
    <property type="evidence" value="ECO:0007669"/>
    <property type="project" value="TreeGrafter"/>
</dbReference>
<keyword evidence="5" id="KW-0378">Hydrolase</keyword>
<evidence type="ECO:0000256" key="3">
    <source>
        <dbReference type="ARBA" id="ARBA00007275"/>
    </source>
</evidence>
<comment type="catalytic activity">
    <reaction evidence="1">
        <text>GDP-alpha-D-mannose + H2O = alpha-D-mannose 1-phosphate + GMP + 2 H(+)</text>
        <dbReference type="Rhea" id="RHEA:27978"/>
        <dbReference type="ChEBI" id="CHEBI:15377"/>
        <dbReference type="ChEBI" id="CHEBI:15378"/>
        <dbReference type="ChEBI" id="CHEBI:57527"/>
        <dbReference type="ChEBI" id="CHEBI:58115"/>
        <dbReference type="ChEBI" id="CHEBI:58409"/>
    </reaction>
</comment>
<comment type="similarity">
    <text evidence="3">Belongs to the Nudix hydrolase family. NudK subfamily.</text>
</comment>
<dbReference type="InterPro" id="IPR000086">
    <property type="entry name" value="NUDIX_hydrolase_dom"/>
</dbReference>
<dbReference type="PANTHER" id="PTHR11839">
    <property type="entry name" value="UDP/ADP-SUGAR PYROPHOSPHATASE"/>
    <property type="match status" value="1"/>
</dbReference>
<dbReference type="OrthoDB" id="9794310at2"/>
<evidence type="ECO:0000259" key="8">
    <source>
        <dbReference type="PROSITE" id="PS51462"/>
    </source>
</evidence>
<dbReference type="PROSITE" id="PS51462">
    <property type="entry name" value="NUDIX"/>
    <property type="match status" value="1"/>
</dbReference>
<evidence type="ECO:0000256" key="7">
    <source>
        <dbReference type="ARBA" id="ARBA00032272"/>
    </source>
</evidence>
<comment type="cofactor">
    <cofactor evidence="2">
        <name>Mg(2+)</name>
        <dbReference type="ChEBI" id="CHEBI:18420"/>
    </cofactor>
</comment>
<dbReference type="GO" id="GO:0016787">
    <property type="term" value="F:hydrolase activity"/>
    <property type="evidence" value="ECO:0007669"/>
    <property type="project" value="UniProtKB-KW"/>
</dbReference>
<dbReference type="AlphaFoldDB" id="A0A1I6JLT6"/>
<evidence type="ECO:0000256" key="6">
    <source>
        <dbReference type="ARBA" id="ARBA00032162"/>
    </source>
</evidence>
<dbReference type="EMBL" id="FOZG01000001">
    <property type="protein sequence ID" value="SFR79933.1"/>
    <property type="molecule type" value="Genomic_DNA"/>
</dbReference>
<proteinExistence type="inferred from homology"/>